<evidence type="ECO:0000313" key="3">
    <source>
        <dbReference type="Proteomes" id="UP001153328"/>
    </source>
</evidence>
<dbReference type="PROSITE" id="PS51257">
    <property type="entry name" value="PROKAR_LIPOPROTEIN"/>
    <property type="match status" value="1"/>
</dbReference>
<evidence type="ECO:0000313" key="2">
    <source>
        <dbReference type="EMBL" id="CAG7652343.1"/>
    </source>
</evidence>
<reference evidence="2" key="1">
    <citation type="submission" date="2021-06" db="EMBL/GenBank/DDBJ databases">
        <authorList>
            <person name="Arsene-Ploetze F."/>
        </authorList>
    </citation>
    <scope>NUCLEOTIDE SEQUENCE</scope>
    <source>
        <strain evidence="2">SBRY1</strain>
    </source>
</reference>
<keyword evidence="3" id="KW-1185">Reference proteome</keyword>
<dbReference type="AlphaFoldDB" id="A0A9W4H564"/>
<gene>
    <name evidence="2" type="ORF">SBRY_50852</name>
</gene>
<protein>
    <recommendedName>
        <fullName evidence="4">Lipoprotein</fullName>
    </recommendedName>
</protein>
<dbReference type="RefSeq" id="WP_205048755.1">
    <property type="nucleotide sequence ID" value="NZ_CAJVAX010000019.1"/>
</dbReference>
<evidence type="ECO:0000256" key="1">
    <source>
        <dbReference type="SAM" id="SignalP"/>
    </source>
</evidence>
<feature type="chain" id="PRO_5040954946" description="Lipoprotein" evidence="1">
    <location>
        <begin position="21"/>
        <end position="177"/>
    </location>
</feature>
<evidence type="ECO:0008006" key="4">
    <source>
        <dbReference type="Google" id="ProtNLM"/>
    </source>
</evidence>
<feature type="signal peptide" evidence="1">
    <location>
        <begin position="1"/>
        <end position="20"/>
    </location>
</feature>
<dbReference type="EMBL" id="CAJVAX010000019">
    <property type="protein sequence ID" value="CAG7652343.1"/>
    <property type="molecule type" value="Genomic_DNA"/>
</dbReference>
<proteinExistence type="predicted"/>
<sequence length="177" mass="18644">MTRTTRGALLAIVSAASLTACGPGASAGSGDAQLHRLLASTSLAEADQRAYDYLKTVVPPAGTKKEFRGGTLMYPEATTPACTTPGQARHAVLETRDGGPDSPGVGEDIRKSLQRDGWKFGDWVYPVPVSRYSDGLQGGYLVKVLDHTNGEITSAVIITPCLPGSPVSRPSDFPDER</sequence>
<keyword evidence="1" id="KW-0732">Signal</keyword>
<comment type="caution">
    <text evidence="2">The sequence shown here is derived from an EMBL/GenBank/DDBJ whole genome shotgun (WGS) entry which is preliminary data.</text>
</comment>
<dbReference type="Proteomes" id="UP001153328">
    <property type="component" value="Unassembled WGS sequence"/>
</dbReference>
<organism evidence="2 3">
    <name type="scientific">Actinacidiphila bryophytorum</name>
    <dbReference type="NCBI Taxonomy" id="1436133"/>
    <lineage>
        <taxon>Bacteria</taxon>
        <taxon>Bacillati</taxon>
        <taxon>Actinomycetota</taxon>
        <taxon>Actinomycetes</taxon>
        <taxon>Kitasatosporales</taxon>
        <taxon>Streptomycetaceae</taxon>
        <taxon>Actinacidiphila</taxon>
    </lineage>
</organism>
<name>A0A9W4H564_9ACTN</name>
<accession>A0A9W4H564</accession>